<dbReference type="InterPro" id="IPR029063">
    <property type="entry name" value="SAM-dependent_MTases_sf"/>
</dbReference>
<name>X0W3H8_9ZZZZ</name>
<keyword evidence="3" id="KW-0949">S-adenosyl-L-methionine</keyword>
<gene>
    <name evidence="4" type="ORF">S01H1_55414</name>
</gene>
<evidence type="ECO:0000256" key="1">
    <source>
        <dbReference type="ARBA" id="ARBA00022603"/>
    </source>
</evidence>
<feature type="non-terminal residue" evidence="4">
    <location>
        <position position="94"/>
    </location>
</feature>
<evidence type="ECO:0000256" key="2">
    <source>
        <dbReference type="ARBA" id="ARBA00022679"/>
    </source>
</evidence>
<reference evidence="4" key="1">
    <citation type="journal article" date="2014" name="Front. Microbiol.">
        <title>High frequency of phylogenetically diverse reductive dehalogenase-homologous genes in deep subseafloor sedimentary metagenomes.</title>
        <authorList>
            <person name="Kawai M."/>
            <person name="Futagami T."/>
            <person name="Toyoda A."/>
            <person name="Takaki Y."/>
            <person name="Nishi S."/>
            <person name="Hori S."/>
            <person name="Arai W."/>
            <person name="Tsubouchi T."/>
            <person name="Morono Y."/>
            <person name="Uchiyama I."/>
            <person name="Ito T."/>
            <person name="Fujiyama A."/>
            <person name="Inagaki F."/>
            <person name="Takami H."/>
        </authorList>
    </citation>
    <scope>NUCLEOTIDE SEQUENCE</scope>
    <source>
        <strain evidence="4">Expedition CK06-06</strain>
    </source>
</reference>
<proteinExistence type="predicted"/>
<protein>
    <recommendedName>
        <fullName evidence="5">DNA adenine methylase</fullName>
    </recommendedName>
</protein>
<keyword evidence="2" id="KW-0808">Transferase</keyword>
<organism evidence="4">
    <name type="scientific">marine sediment metagenome</name>
    <dbReference type="NCBI Taxonomy" id="412755"/>
    <lineage>
        <taxon>unclassified sequences</taxon>
        <taxon>metagenomes</taxon>
        <taxon>ecological metagenomes</taxon>
    </lineage>
</organism>
<evidence type="ECO:0008006" key="5">
    <source>
        <dbReference type="Google" id="ProtNLM"/>
    </source>
</evidence>
<sequence length="94" mass="11456">MKYMGSKNRFAKELLPIILKDRKLDQWYVEPFSGGCNMIDKVQGRRLASDKNEYLMEMWYDLTQDHMFIEDIDKDRYNRARTEFNNDINEEFTM</sequence>
<dbReference type="Gene3D" id="3.40.50.150">
    <property type="entry name" value="Vaccinia Virus protein VP39"/>
    <property type="match status" value="1"/>
</dbReference>
<evidence type="ECO:0000256" key="3">
    <source>
        <dbReference type="ARBA" id="ARBA00022691"/>
    </source>
</evidence>
<dbReference type="Pfam" id="PF02086">
    <property type="entry name" value="MethyltransfD12"/>
    <property type="match status" value="1"/>
</dbReference>
<dbReference type="EMBL" id="BARS01036018">
    <property type="protein sequence ID" value="GAG25100.1"/>
    <property type="molecule type" value="Genomic_DNA"/>
</dbReference>
<dbReference type="InterPro" id="IPR012327">
    <property type="entry name" value="MeTrfase_D12"/>
</dbReference>
<keyword evidence="1" id="KW-0489">Methyltransferase</keyword>
<comment type="caution">
    <text evidence="4">The sequence shown here is derived from an EMBL/GenBank/DDBJ whole genome shotgun (WGS) entry which is preliminary data.</text>
</comment>
<dbReference type="GO" id="GO:0009307">
    <property type="term" value="P:DNA restriction-modification system"/>
    <property type="evidence" value="ECO:0007669"/>
    <property type="project" value="InterPro"/>
</dbReference>
<evidence type="ECO:0000313" key="4">
    <source>
        <dbReference type="EMBL" id="GAG25100.1"/>
    </source>
</evidence>
<dbReference type="GO" id="GO:0032259">
    <property type="term" value="P:methylation"/>
    <property type="evidence" value="ECO:0007669"/>
    <property type="project" value="UniProtKB-KW"/>
</dbReference>
<dbReference type="SUPFAM" id="SSF53335">
    <property type="entry name" value="S-adenosyl-L-methionine-dependent methyltransferases"/>
    <property type="match status" value="1"/>
</dbReference>
<dbReference type="GO" id="GO:0009007">
    <property type="term" value="F:site-specific DNA-methyltransferase (adenine-specific) activity"/>
    <property type="evidence" value="ECO:0007669"/>
    <property type="project" value="UniProtKB-EC"/>
</dbReference>
<accession>X0W3H8</accession>
<dbReference type="AlphaFoldDB" id="X0W3H8"/>